<keyword evidence="7" id="KW-0238">DNA-binding</keyword>
<dbReference type="FunFam" id="3.30.50.10:FF:000030">
    <property type="entry name" value="Nuclear Hormone Receptor family"/>
    <property type="match status" value="1"/>
</dbReference>
<dbReference type="EMBL" id="BTRK01000001">
    <property type="protein sequence ID" value="GMR30920.1"/>
    <property type="molecule type" value="Genomic_DNA"/>
</dbReference>
<evidence type="ECO:0000256" key="5">
    <source>
        <dbReference type="ARBA" id="ARBA00022833"/>
    </source>
</evidence>
<gene>
    <name evidence="12" type="ORF">PMAYCL1PPCAC_01115</name>
</gene>
<evidence type="ECO:0000256" key="7">
    <source>
        <dbReference type="ARBA" id="ARBA00023125"/>
    </source>
</evidence>
<reference evidence="13" key="1">
    <citation type="submission" date="2022-10" db="EMBL/GenBank/DDBJ databases">
        <title>Genome assembly of Pristionchus species.</title>
        <authorList>
            <person name="Yoshida K."/>
            <person name="Sommer R.J."/>
        </authorList>
    </citation>
    <scope>NUCLEOTIDE SEQUENCE [LARGE SCALE GENOMIC DNA]</scope>
    <source>
        <strain evidence="13">RS5460</strain>
    </source>
</reference>
<dbReference type="PANTHER" id="PTHR47519:SF1">
    <property type="entry name" value="NUCLEAR HORMONE RECEPTOR FAMILY MEMBER NHR-31"/>
    <property type="match status" value="1"/>
</dbReference>
<dbReference type="InterPro" id="IPR049636">
    <property type="entry name" value="HNF4-like_DBD"/>
</dbReference>
<evidence type="ECO:0000313" key="13">
    <source>
        <dbReference type="Proteomes" id="UP001328107"/>
    </source>
</evidence>
<accession>A0AAN5C504</accession>
<dbReference type="GO" id="GO:0000978">
    <property type="term" value="F:RNA polymerase II cis-regulatory region sequence-specific DNA binding"/>
    <property type="evidence" value="ECO:0007669"/>
    <property type="project" value="InterPro"/>
</dbReference>
<proteinExistence type="inferred from homology"/>
<comment type="subcellular location">
    <subcellularLocation>
        <location evidence="1">Nucleus</location>
    </subcellularLocation>
</comment>
<evidence type="ECO:0000256" key="4">
    <source>
        <dbReference type="ARBA" id="ARBA00022771"/>
    </source>
</evidence>
<keyword evidence="8" id="KW-0804">Transcription</keyword>
<dbReference type="Gene3D" id="3.30.50.10">
    <property type="entry name" value="Erythroid Transcription Factor GATA-1, subunit A"/>
    <property type="match status" value="1"/>
</dbReference>
<dbReference type="SUPFAM" id="SSF57716">
    <property type="entry name" value="Glucocorticoid receptor-like (DNA-binding domain)"/>
    <property type="match status" value="1"/>
</dbReference>
<keyword evidence="4" id="KW-0863">Zinc-finger</keyword>
<dbReference type="GO" id="GO:0008270">
    <property type="term" value="F:zinc ion binding"/>
    <property type="evidence" value="ECO:0007669"/>
    <property type="project" value="UniProtKB-KW"/>
</dbReference>
<keyword evidence="9" id="KW-0675">Receptor</keyword>
<dbReference type="AlphaFoldDB" id="A0AAN5C504"/>
<dbReference type="GO" id="GO:0003700">
    <property type="term" value="F:DNA-binding transcription factor activity"/>
    <property type="evidence" value="ECO:0007669"/>
    <property type="project" value="InterPro"/>
</dbReference>
<dbReference type="InterPro" id="IPR001628">
    <property type="entry name" value="Znf_hrmn_rcpt"/>
</dbReference>
<dbReference type="PROSITE" id="PS51030">
    <property type="entry name" value="NUCLEAR_REC_DBD_2"/>
    <property type="match status" value="1"/>
</dbReference>
<dbReference type="CDD" id="cd06960">
    <property type="entry name" value="NR_DBD_HNF4A"/>
    <property type="match status" value="1"/>
</dbReference>
<keyword evidence="13" id="KW-1185">Reference proteome</keyword>
<dbReference type="InterPro" id="IPR013088">
    <property type="entry name" value="Znf_NHR/GATA"/>
</dbReference>
<evidence type="ECO:0000256" key="8">
    <source>
        <dbReference type="ARBA" id="ARBA00023163"/>
    </source>
</evidence>
<dbReference type="PRINTS" id="PR00047">
    <property type="entry name" value="STROIDFINGER"/>
</dbReference>
<evidence type="ECO:0000256" key="3">
    <source>
        <dbReference type="ARBA" id="ARBA00022723"/>
    </source>
</evidence>
<dbReference type="GO" id="GO:0005634">
    <property type="term" value="C:nucleus"/>
    <property type="evidence" value="ECO:0007669"/>
    <property type="project" value="UniProtKB-SubCell"/>
</dbReference>
<keyword evidence="5" id="KW-0862">Zinc</keyword>
<organism evidence="12 13">
    <name type="scientific">Pristionchus mayeri</name>
    <dbReference type="NCBI Taxonomy" id="1317129"/>
    <lineage>
        <taxon>Eukaryota</taxon>
        <taxon>Metazoa</taxon>
        <taxon>Ecdysozoa</taxon>
        <taxon>Nematoda</taxon>
        <taxon>Chromadorea</taxon>
        <taxon>Rhabditida</taxon>
        <taxon>Rhabditina</taxon>
        <taxon>Diplogasteromorpha</taxon>
        <taxon>Diplogasteroidea</taxon>
        <taxon>Neodiplogasteridae</taxon>
        <taxon>Pristionchus</taxon>
    </lineage>
</organism>
<comment type="caution">
    <text evidence="12">The sequence shown here is derived from an EMBL/GenBank/DDBJ whole genome shotgun (WGS) entry which is preliminary data.</text>
</comment>
<feature type="domain" description="Nuclear receptor" evidence="11">
    <location>
        <begin position="15"/>
        <end position="90"/>
    </location>
</feature>
<evidence type="ECO:0000313" key="12">
    <source>
        <dbReference type="EMBL" id="GMR30920.1"/>
    </source>
</evidence>
<name>A0AAN5C504_9BILA</name>
<comment type="similarity">
    <text evidence="2">Belongs to the nuclear hormone receptor family.</text>
</comment>
<evidence type="ECO:0000256" key="10">
    <source>
        <dbReference type="ARBA" id="ARBA00023242"/>
    </source>
</evidence>
<keyword evidence="10" id="KW-0539">Nucleus</keyword>
<protein>
    <recommendedName>
        <fullName evidence="11">Nuclear receptor domain-containing protein</fullName>
    </recommendedName>
</protein>
<keyword evidence="3" id="KW-0479">Metal-binding</keyword>
<dbReference type="Proteomes" id="UP001328107">
    <property type="component" value="Unassembled WGS sequence"/>
</dbReference>
<dbReference type="InterPro" id="IPR052496">
    <property type="entry name" value="Orphan_Nuclear_Rcpt"/>
</dbReference>
<dbReference type="SMART" id="SM00399">
    <property type="entry name" value="ZnF_C4"/>
    <property type="match status" value="1"/>
</dbReference>
<dbReference type="Pfam" id="PF00105">
    <property type="entry name" value="zf-C4"/>
    <property type="match status" value="1"/>
</dbReference>
<evidence type="ECO:0000256" key="6">
    <source>
        <dbReference type="ARBA" id="ARBA00023015"/>
    </source>
</evidence>
<keyword evidence="6" id="KW-0805">Transcription regulation</keyword>
<sequence length="143" mass="16393">MPMPGNPGDNTEVGWSICAVCGDSRAKEHYGVVACFGCKGFFRRTITGRYRYACRFDLSCPIDKYQRNSCRYCRFQKCLSVGMNPNDPQILYERYGPYDSRGRSRCQPNNYCSGNCSMCGDENASRYYGVSFSSNRLYSHLYF</sequence>
<evidence type="ECO:0000256" key="2">
    <source>
        <dbReference type="ARBA" id="ARBA00005993"/>
    </source>
</evidence>
<evidence type="ECO:0000256" key="1">
    <source>
        <dbReference type="ARBA" id="ARBA00004123"/>
    </source>
</evidence>
<evidence type="ECO:0000259" key="11">
    <source>
        <dbReference type="PROSITE" id="PS51030"/>
    </source>
</evidence>
<evidence type="ECO:0000256" key="9">
    <source>
        <dbReference type="ARBA" id="ARBA00023170"/>
    </source>
</evidence>
<dbReference type="PANTHER" id="PTHR47519">
    <property type="entry name" value="NUCLEAR HORMONE RECEPTOR FAMILY MEMBER NHR-31-RELATED"/>
    <property type="match status" value="1"/>
</dbReference>
<dbReference type="PROSITE" id="PS00031">
    <property type="entry name" value="NUCLEAR_REC_DBD_1"/>
    <property type="match status" value="1"/>
</dbReference>